<reference evidence="7" key="1">
    <citation type="submission" date="2021-06" db="EMBL/GenBank/DDBJ databases">
        <authorList>
            <person name="Kallberg Y."/>
            <person name="Tangrot J."/>
            <person name="Rosling A."/>
        </authorList>
    </citation>
    <scope>NUCLEOTIDE SEQUENCE</scope>
    <source>
        <strain evidence="7">CL551</strain>
    </source>
</reference>
<sequence length="521" mass="59956">MNQIWPKLKRLENSPSVIRHRRYGLCPSCNRSNTHENWCQKCNAETFRKNFNNWTSGNLEIDKFIRDSQLRASNNREVLEWIPFNKFRSLKFVARGGYASVYFAVWTDGFIKKWNYQNGQWERRSKWKVALKFMDCSNKITSEFLDEIEACIRCGGGHGLVRCYGISQDPETKNYIIVLYYAHQGNLRSYLDQHYGELNWIKRLGILKQISEGLKRIHQAGFVHRDFHSGNILQGNASEIADLGFSGPASKMRSKSKEVYGVLPYVAPEVLRRRSYTFAADIYSFGMIMWDVLTCQPPFGDRAHDVHLALDICLGRRPTVEEETPKPFAKLMKCCWDANPSKRPTAQQLYETLHQWYWDLHDGKVTPVSAAFMAADSTMPQPGTPASSRPVTQTHPLAIYTSRLLDFPDLPEPVNALSSFHCSHHSHTTNSSKSSNDEKDDKESSDYVTRQYDDELVLEPEVVSSKIEVTLVSSEEGTIVIVKFLLYNEHEEQFIKLLIFAVTFQPEDDEITRKLEILAIN</sequence>
<dbReference type="AlphaFoldDB" id="A0A9N9APC5"/>
<dbReference type="PANTHER" id="PTHR44329:SF288">
    <property type="entry name" value="MITOGEN-ACTIVATED PROTEIN KINASE KINASE KINASE 20"/>
    <property type="match status" value="1"/>
</dbReference>
<dbReference type="InterPro" id="IPR000719">
    <property type="entry name" value="Prot_kinase_dom"/>
</dbReference>
<dbReference type="InterPro" id="IPR011009">
    <property type="entry name" value="Kinase-like_dom_sf"/>
</dbReference>
<evidence type="ECO:0000313" key="8">
    <source>
        <dbReference type="Proteomes" id="UP000789342"/>
    </source>
</evidence>
<evidence type="ECO:0000256" key="3">
    <source>
        <dbReference type="ARBA" id="ARBA00022777"/>
    </source>
</evidence>
<dbReference type="PROSITE" id="PS50011">
    <property type="entry name" value="PROTEIN_KINASE_DOM"/>
    <property type="match status" value="1"/>
</dbReference>
<dbReference type="GO" id="GO:0005524">
    <property type="term" value="F:ATP binding"/>
    <property type="evidence" value="ECO:0007669"/>
    <property type="project" value="UniProtKB-KW"/>
</dbReference>
<dbReference type="PRINTS" id="PR00109">
    <property type="entry name" value="TYRKINASE"/>
</dbReference>
<dbReference type="InterPro" id="IPR051681">
    <property type="entry name" value="Ser/Thr_Kinases-Pseudokinases"/>
</dbReference>
<evidence type="ECO:0000313" key="7">
    <source>
        <dbReference type="EMBL" id="CAG8540093.1"/>
    </source>
</evidence>
<evidence type="ECO:0000256" key="1">
    <source>
        <dbReference type="ARBA" id="ARBA00022679"/>
    </source>
</evidence>
<dbReference type="Pfam" id="PF07714">
    <property type="entry name" value="PK_Tyr_Ser-Thr"/>
    <property type="match status" value="1"/>
</dbReference>
<keyword evidence="8" id="KW-1185">Reference proteome</keyword>
<keyword evidence="1" id="KW-0808">Transferase</keyword>
<organism evidence="7 8">
    <name type="scientific">Acaulospora morrowiae</name>
    <dbReference type="NCBI Taxonomy" id="94023"/>
    <lineage>
        <taxon>Eukaryota</taxon>
        <taxon>Fungi</taxon>
        <taxon>Fungi incertae sedis</taxon>
        <taxon>Mucoromycota</taxon>
        <taxon>Glomeromycotina</taxon>
        <taxon>Glomeromycetes</taxon>
        <taxon>Diversisporales</taxon>
        <taxon>Acaulosporaceae</taxon>
        <taxon>Acaulospora</taxon>
    </lineage>
</organism>
<evidence type="ECO:0000256" key="2">
    <source>
        <dbReference type="ARBA" id="ARBA00022741"/>
    </source>
</evidence>
<feature type="domain" description="Protein kinase" evidence="6">
    <location>
        <begin position="87"/>
        <end position="357"/>
    </location>
</feature>
<accession>A0A9N9APC5</accession>
<evidence type="ECO:0000256" key="5">
    <source>
        <dbReference type="SAM" id="MobiDB-lite"/>
    </source>
</evidence>
<keyword evidence="2" id="KW-0547">Nucleotide-binding</keyword>
<gene>
    <name evidence="7" type="ORF">AMORRO_LOCUS5084</name>
</gene>
<dbReference type="Proteomes" id="UP000789342">
    <property type="component" value="Unassembled WGS sequence"/>
</dbReference>
<evidence type="ECO:0000256" key="4">
    <source>
        <dbReference type="ARBA" id="ARBA00022840"/>
    </source>
</evidence>
<dbReference type="Gene3D" id="1.10.510.10">
    <property type="entry name" value="Transferase(Phosphotransferase) domain 1"/>
    <property type="match status" value="1"/>
</dbReference>
<dbReference type="SUPFAM" id="SSF56112">
    <property type="entry name" value="Protein kinase-like (PK-like)"/>
    <property type="match status" value="1"/>
</dbReference>
<proteinExistence type="predicted"/>
<keyword evidence="3" id="KW-0418">Kinase</keyword>
<name>A0A9N9APC5_9GLOM</name>
<keyword evidence="4" id="KW-0067">ATP-binding</keyword>
<dbReference type="GO" id="GO:0004674">
    <property type="term" value="F:protein serine/threonine kinase activity"/>
    <property type="evidence" value="ECO:0007669"/>
    <property type="project" value="TreeGrafter"/>
</dbReference>
<feature type="compositionally biased region" description="Basic and acidic residues" evidence="5">
    <location>
        <begin position="435"/>
        <end position="445"/>
    </location>
</feature>
<feature type="region of interest" description="Disordered" evidence="5">
    <location>
        <begin position="425"/>
        <end position="446"/>
    </location>
</feature>
<dbReference type="InterPro" id="IPR001245">
    <property type="entry name" value="Ser-Thr/Tyr_kinase_cat_dom"/>
</dbReference>
<protein>
    <submittedName>
        <fullName evidence="7">7208_t:CDS:1</fullName>
    </submittedName>
</protein>
<dbReference type="OrthoDB" id="6718656at2759"/>
<evidence type="ECO:0000259" key="6">
    <source>
        <dbReference type="PROSITE" id="PS50011"/>
    </source>
</evidence>
<comment type="caution">
    <text evidence="7">The sequence shown here is derived from an EMBL/GenBank/DDBJ whole genome shotgun (WGS) entry which is preliminary data.</text>
</comment>
<dbReference type="PANTHER" id="PTHR44329">
    <property type="entry name" value="SERINE/THREONINE-PROTEIN KINASE TNNI3K-RELATED"/>
    <property type="match status" value="1"/>
</dbReference>
<dbReference type="EMBL" id="CAJVPV010002963">
    <property type="protein sequence ID" value="CAG8540093.1"/>
    <property type="molecule type" value="Genomic_DNA"/>
</dbReference>